<evidence type="ECO:0000313" key="4">
    <source>
        <dbReference type="EMBL" id="RLJ68021.1"/>
    </source>
</evidence>
<dbReference type="AlphaFoldDB" id="A0A497XJC8"/>
<dbReference type="Gene3D" id="2.40.420.20">
    <property type="match status" value="1"/>
</dbReference>
<dbReference type="InterPro" id="IPR058627">
    <property type="entry name" value="MdtA-like_C"/>
</dbReference>
<feature type="domain" description="Multidrug resistance protein MdtA-like C-terminal permuted SH3" evidence="3">
    <location>
        <begin position="272"/>
        <end position="328"/>
    </location>
</feature>
<dbReference type="Proteomes" id="UP000268908">
    <property type="component" value="Unassembled WGS sequence"/>
</dbReference>
<dbReference type="RefSeq" id="WP_121239958.1">
    <property type="nucleotide sequence ID" value="NZ_BHVV01000001.1"/>
</dbReference>
<dbReference type="Pfam" id="PF25967">
    <property type="entry name" value="RND-MFP_C"/>
    <property type="match status" value="1"/>
</dbReference>
<feature type="domain" description="CusB-like beta-barrel" evidence="2">
    <location>
        <begin position="197"/>
        <end position="267"/>
    </location>
</feature>
<gene>
    <name evidence="4" type="ORF">DFR35_0575</name>
</gene>
<comment type="similarity">
    <text evidence="1">Belongs to the membrane fusion protein (MFP) (TC 8.A.1) family.</text>
</comment>
<dbReference type="Gene3D" id="2.40.50.100">
    <property type="match status" value="1"/>
</dbReference>
<protein>
    <submittedName>
        <fullName evidence="4">RND family efflux transporter MFP subunit</fullName>
    </submittedName>
</protein>
<dbReference type="GO" id="GO:1990281">
    <property type="term" value="C:efflux pump complex"/>
    <property type="evidence" value="ECO:0007669"/>
    <property type="project" value="TreeGrafter"/>
</dbReference>
<dbReference type="Pfam" id="PF25954">
    <property type="entry name" value="Beta-barrel_RND_2"/>
    <property type="match status" value="1"/>
</dbReference>
<dbReference type="PANTHER" id="PTHR30469">
    <property type="entry name" value="MULTIDRUG RESISTANCE PROTEIN MDTA"/>
    <property type="match status" value="1"/>
</dbReference>
<dbReference type="PANTHER" id="PTHR30469:SF18">
    <property type="entry name" value="RESISTANCE-NODULATION-CELL DIVISION (RND) EFFLUX MEMBRANE FUSION PROTEIN-RELATED"/>
    <property type="match status" value="1"/>
</dbReference>
<dbReference type="EMBL" id="RCCI01000004">
    <property type="protein sequence ID" value="RLJ68021.1"/>
    <property type="molecule type" value="Genomic_DNA"/>
</dbReference>
<evidence type="ECO:0000259" key="3">
    <source>
        <dbReference type="Pfam" id="PF25967"/>
    </source>
</evidence>
<dbReference type="Gene3D" id="1.10.287.470">
    <property type="entry name" value="Helix hairpin bin"/>
    <property type="match status" value="1"/>
</dbReference>
<evidence type="ECO:0000313" key="5">
    <source>
        <dbReference type="Proteomes" id="UP000268908"/>
    </source>
</evidence>
<name>A0A497XJC8_9PROT</name>
<evidence type="ECO:0000256" key="1">
    <source>
        <dbReference type="ARBA" id="ARBA00009477"/>
    </source>
</evidence>
<keyword evidence="5" id="KW-1185">Reference proteome</keyword>
<sequence length="346" mass="35401">MMNLSAFAVSIAAVLTLAGCGEKSPPPEAQQAGPKLVKALKVGAGDTAQSNRYSGEVRARYESTLGFRTGGKIVERLVDAGAHVRAGQPLARLDPADAQLTATQAEANRALAAADLKRTQDLRAKNFISQAALDTKEAAAKAADAQAGLARNQAGYTMLTADAAGVIAAVLAEPGQVVSAGQGVFRLARDGEREVAIGIPESRIAGLKVGAGATVELWAGKSYKGVLRELAPAADSATRTFAARISIVDADPAIALGMTATATFTDAGADRIVVPLAALIQKGDAASVWVIGKDATVVQRPVEVERFGDGGAVLKSGLNPGELIVAAGAFKLTAGEKVRLAEEARK</sequence>
<dbReference type="GO" id="GO:0015562">
    <property type="term" value="F:efflux transmembrane transporter activity"/>
    <property type="evidence" value="ECO:0007669"/>
    <property type="project" value="TreeGrafter"/>
</dbReference>
<dbReference type="SUPFAM" id="SSF111369">
    <property type="entry name" value="HlyD-like secretion proteins"/>
    <property type="match status" value="1"/>
</dbReference>
<dbReference type="OrthoDB" id="9806939at2"/>
<comment type="caution">
    <text evidence="4">The sequence shown here is derived from an EMBL/GenBank/DDBJ whole genome shotgun (WGS) entry which is preliminary data.</text>
</comment>
<reference evidence="4 5" key="1">
    <citation type="submission" date="2018-10" db="EMBL/GenBank/DDBJ databases">
        <title>Genomic Encyclopedia of Type Strains, Phase IV (KMG-IV): sequencing the most valuable type-strain genomes for metagenomic binning, comparative biology and taxonomic classification.</title>
        <authorList>
            <person name="Goeker M."/>
        </authorList>
    </citation>
    <scope>NUCLEOTIDE SEQUENCE [LARGE SCALE GENOMIC DNA]</scope>
    <source>
        <strain evidence="4 5">DSM 26916</strain>
    </source>
</reference>
<proteinExistence type="inferred from homology"/>
<organism evidence="4 5">
    <name type="scientific">Sulfurisoma sediminicola</name>
    <dbReference type="NCBI Taxonomy" id="1381557"/>
    <lineage>
        <taxon>Bacteria</taxon>
        <taxon>Pseudomonadati</taxon>
        <taxon>Pseudomonadota</taxon>
        <taxon>Betaproteobacteria</taxon>
        <taxon>Nitrosomonadales</taxon>
        <taxon>Sterolibacteriaceae</taxon>
        <taxon>Sulfurisoma</taxon>
    </lineage>
</organism>
<dbReference type="Gene3D" id="2.40.30.170">
    <property type="match status" value="1"/>
</dbReference>
<dbReference type="NCBIfam" id="TIGR01730">
    <property type="entry name" value="RND_mfp"/>
    <property type="match status" value="1"/>
</dbReference>
<accession>A0A497XJC8</accession>
<evidence type="ECO:0000259" key="2">
    <source>
        <dbReference type="Pfam" id="PF25954"/>
    </source>
</evidence>
<dbReference type="InterPro" id="IPR006143">
    <property type="entry name" value="RND_pump_MFP"/>
</dbReference>
<dbReference type="InterPro" id="IPR058792">
    <property type="entry name" value="Beta-barrel_RND_2"/>
</dbReference>